<name>A0A7S1RZD8_ALECA</name>
<organism evidence="1">
    <name type="scientific">Alexandrium catenella</name>
    <name type="common">Red tide dinoflagellate</name>
    <name type="synonym">Gonyaulax catenella</name>
    <dbReference type="NCBI Taxonomy" id="2925"/>
    <lineage>
        <taxon>Eukaryota</taxon>
        <taxon>Sar</taxon>
        <taxon>Alveolata</taxon>
        <taxon>Dinophyceae</taxon>
        <taxon>Gonyaulacales</taxon>
        <taxon>Pyrocystaceae</taxon>
        <taxon>Alexandrium</taxon>
    </lineage>
</organism>
<reference evidence="1" key="1">
    <citation type="submission" date="2021-01" db="EMBL/GenBank/DDBJ databases">
        <authorList>
            <person name="Corre E."/>
            <person name="Pelletier E."/>
            <person name="Niang G."/>
            <person name="Scheremetjew M."/>
            <person name="Finn R."/>
            <person name="Kale V."/>
            <person name="Holt S."/>
            <person name="Cochrane G."/>
            <person name="Meng A."/>
            <person name="Brown T."/>
            <person name="Cohen L."/>
        </authorList>
    </citation>
    <scope>NUCLEOTIDE SEQUENCE</scope>
    <source>
        <strain evidence="1">OF101</strain>
    </source>
</reference>
<dbReference type="AlphaFoldDB" id="A0A7S1RZD8"/>
<dbReference type="PANTHER" id="PTHR48098:SF3">
    <property type="entry name" value="IRON(III) ENTEROBACTIN ESTERASE"/>
    <property type="match status" value="1"/>
</dbReference>
<dbReference type="Gene3D" id="3.40.50.1820">
    <property type="entry name" value="alpha/beta hydrolase"/>
    <property type="match status" value="1"/>
</dbReference>
<gene>
    <name evidence="1" type="ORF">ACAT0790_LOCUS56595</name>
</gene>
<dbReference type="Pfam" id="PF00756">
    <property type="entry name" value="Esterase"/>
    <property type="match status" value="1"/>
</dbReference>
<dbReference type="InterPro" id="IPR050583">
    <property type="entry name" value="Mycobacterial_A85_antigen"/>
</dbReference>
<dbReference type="InterPro" id="IPR029058">
    <property type="entry name" value="AB_hydrolase_fold"/>
</dbReference>
<dbReference type="EMBL" id="HBGE01095084">
    <property type="protein sequence ID" value="CAD9179823.1"/>
    <property type="molecule type" value="Transcribed_RNA"/>
</dbReference>
<dbReference type="SUPFAM" id="SSF53474">
    <property type="entry name" value="alpha/beta-Hydrolases"/>
    <property type="match status" value="1"/>
</dbReference>
<dbReference type="PANTHER" id="PTHR48098">
    <property type="entry name" value="ENTEROCHELIN ESTERASE-RELATED"/>
    <property type="match status" value="1"/>
</dbReference>
<evidence type="ECO:0000313" key="1">
    <source>
        <dbReference type="EMBL" id="CAD9179823.1"/>
    </source>
</evidence>
<dbReference type="InterPro" id="IPR000801">
    <property type="entry name" value="Esterase-like"/>
</dbReference>
<protein>
    <recommendedName>
        <fullName evidence="2">Esterase</fullName>
    </recommendedName>
</protein>
<accession>A0A7S1RZD8</accession>
<evidence type="ECO:0008006" key="2">
    <source>
        <dbReference type="Google" id="ProtNLM"/>
    </source>
</evidence>
<proteinExistence type="predicted"/>
<sequence length="365" mass="39824">MDFEAYSDLKLNTPFEEKSRTKFDSGMDNLNGEPGSSDKARGWQLMWALIEKLAYPLPPASQARPGGPAGSLKTFASWTGSSVYPGTRRTWWYYVPAEYDGKTPANLAIFLDGAGFLDSGGNFRAREVLDSLAAEGLLRPTVAVFVNPGVRPKHPDCAYSDQDASVEVGDDPQRSLEFDSVSDRISRFLLEDILPVVEKSVNITQDPRLRAVVGMSSSAVGAFCAAWFRPDKFGLVSTYVGSFVNIRESHHLPWIIRNTRRKPIRVSLQSGERDMDNNHGSWSLGNREMAAALKYAGYEHKLDLGPGSHYGSSQGGSLFAGTLLWLFGSDPSRCAPCQAETGGVLRAAARLAFWLCSPTGAASEL</sequence>